<feature type="transmembrane region" description="Helical" evidence="1">
    <location>
        <begin position="186"/>
        <end position="204"/>
    </location>
</feature>
<keyword evidence="1" id="KW-1133">Transmembrane helix</keyword>
<sequence length="219" mass="22873">MTITPRALTRAAGVAAAVAGLLFLGVQVNHPHMDVTSVTTTDWVVRNTLKMLMAALALTGITGMYLHQVTKMGVLGLLGYVLFGAGYIVMLGIEFVAAYVLPALAERAPGYVNDVLAVAFHGTAIGDIGLMGTAVLVSGIGYLAGGFIFGIALFRANILTRWAAALLTVGTLATIAIPLLPQINERLFAIPTGVALIGLGYSLWRQQRTPVARPATSVA</sequence>
<keyword evidence="1" id="KW-0472">Membrane</keyword>
<feature type="transmembrane region" description="Helical" evidence="1">
    <location>
        <begin position="48"/>
        <end position="66"/>
    </location>
</feature>
<evidence type="ECO:0000256" key="1">
    <source>
        <dbReference type="SAM" id="Phobius"/>
    </source>
</evidence>
<reference evidence="2 3" key="1">
    <citation type="submission" date="2019-03" db="EMBL/GenBank/DDBJ databases">
        <title>Genomic Encyclopedia of Type Strains, Phase IV (KMG-IV): sequencing the most valuable type-strain genomes for metagenomic binning, comparative biology and taxonomic classification.</title>
        <authorList>
            <person name="Goeker M."/>
        </authorList>
    </citation>
    <scope>NUCLEOTIDE SEQUENCE [LARGE SCALE GENOMIC DNA]</scope>
    <source>
        <strain evidence="2 3">DSM 45934</strain>
    </source>
</reference>
<accession>A0A4R2ILQ7</accession>
<comment type="caution">
    <text evidence="2">The sequence shown here is derived from an EMBL/GenBank/DDBJ whole genome shotgun (WGS) entry which is preliminary data.</text>
</comment>
<feature type="transmembrane region" description="Helical" evidence="1">
    <location>
        <begin position="78"/>
        <end position="101"/>
    </location>
</feature>
<proteinExistence type="predicted"/>
<name>A0A4R2ILQ7_9PSEU</name>
<evidence type="ECO:0000313" key="3">
    <source>
        <dbReference type="Proteomes" id="UP000295680"/>
    </source>
</evidence>
<feature type="transmembrane region" description="Helical" evidence="1">
    <location>
        <begin position="161"/>
        <end position="180"/>
    </location>
</feature>
<evidence type="ECO:0008006" key="4">
    <source>
        <dbReference type="Google" id="ProtNLM"/>
    </source>
</evidence>
<keyword evidence="1" id="KW-0812">Transmembrane</keyword>
<evidence type="ECO:0000313" key="2">
    <source>
        <dbReference type="EMBL" id="TCO45934.1"/>
    </source>
</evidence>
<dbReference type="EMBL" id="SLWS01000020">
    <property type="protein sequence ID" value="TCO45934.1"/>
    <property type="molecule type" value="Genomic_DNA"/>
</dbReference>
<dbReference type="OrthoDB" id="3625422at2"/>
<feature type="transmembrane region" description="Helical" evidence="1">
    <location>
        <begin position="7"/>
        <end position="28"/>
    </location>
</feature>
<dbReference type="RefSeq" id="WP_132126117.1">
    <property type="nucleotide sequence ID" value="NZ_SLWS01000020.1"/>
</dbReference>
<protein>
    <recommendedName>
        <fullName evidence="4">DUF4386 family protein</fullName>
    </recommendedName>
</protein>
<gene>
    <name evidence="2" type="ORF">EV192_120120</name>
</gene>
<keyword evidence="3" id="KW-1185">Reference proteome</keyword>
<dbReference type="Proteomes" id="UP000295680">
    <property type="component" value="Unassembled WGS sequence"/>
</dbReference>
<feature type="transmembrane region" description="Helical" evidence="1">
    <location>
        <begin position="128"/>
        <end position="154"/>
    </location>
</feature>
<dbReference type="AlphaFoldDB" id="A0A4R2ILQ7"/>
<organism evidence="2 3">
    <name type="scientific">Actinocrispum wychmicini</name>
    <dbReference type="NCBI Taxonomy" id="1213861"/>
    <lineage>
        <taxon>Bacteria</taxon>
        <taxon>Bacillati</taxon>
        <taxon>Actinomycetota</taxon>
        <taxon>Actinomycetes</taxon>
        <taxon>Pseudonocardiales</taxon>
        <taxon>Pseudonocardiaceae</taxon>
        <taxon>Actinocrispum</taxon>
    </lineage>
</organism>